<name>A0A967B455_9MICO</name>
<organism evidence="3 4">
    <name type="scientific">Metallococcus carri</name>
    <dbReference type="NCBI Taxonomy" id="1656884"/>
    <lineage>
        <taxon>Bacteria</taxon>
        <taxon>Bacillati</taxon>
        <taxon>Actinomycetota</taxon>
        <taxon>Actinomycetes</taxon>
        <taxon>Micrococcales</taxon>
        <taxon>Dermacoccaceae</taxon>
        <taxon>Metallococcus</taxon>
    </lineage>
</organism>
<feature type="domain" description="Nudix hydrolase" evidence="2">
    <location>
        <begin position="47"/>
        <end position="180"/>
    </location>
</feature>
<proteinExistence type="predicted"/>
<evidence type="ECO:0000313" key="3">
    <source>
        <dbReference type="EMBL" id="NHN57020.1"/>
    </source>
</evidence>
<accession>A0A967B455</accession>
<dbReference type="Pfam" id="PF00293">
    <property type="entry name" value="NUDIX"/>
    <property type="match status" value="1"/>
</dbReference>
<evidence type="ECO:0000259" key="2">
    <source>
        <dbReference type="PROSITE" id="PS51462"/>
    </source>
</evidence>
<dbReference type="SUPFAM" id="SSF55811">
    <property type="entry name" value="Nudix"/>
    <property type="match status" value="1"/>
</dbReference>
<keyword evidence="4" id="KW-1185">Reference proteome</keyword>
<dbReference type="InterPro" id="IPR000086">
    <property type="entry name" value="NUDIX_hydrolase_dom"/>
</dbReference>
<protein>
    <submittedName>
        <fullName evidence="3">NUDIX hydrolase</fullName>
    </submittedName>
</protein>
<reference evidence="3" key="1">
    <citation type="submission" date="2020-03" db="EMBL/GenBank/DDBJ databases">
        <title>Draft sequencing of Calidifontibacter sp. DB0510.</title>
        <authorList>
            <person name="Kim D.-U."/>
        </authorList>
    </citation>
    <scope>NUCLEOTIDE SEQUENCE</scope>
    <source>
        <strain evidence="3">DB0510</strain>
    </source>
</reference>
<dbReference type="InterPro" id="IPR020084">
    <property type="entry name" value="NUDIX_hydrolase_CS"/>
</dbReference>
<dbReference type="PANTHER" id="PTHR21340">
    <property type="entry name" value="DIADENOSINE 5,5-P1,P4-TETRAPHOSPHATE PYROPHOSPHOHYDROLASE MUTT"/>
    <property type="match status" value="1"/>
</dbReference>
<comment type="caution">
    <text evidence="3">The sequence shown here is derived from an EMBL/GenBank/DDBJ whole genome shotgun (WGS) entry which is preliminary data.</text>
</comment>
<dbReference type="GO" id="GO:0006754">
    <property type="term" value="P:ATP biosynthetic process"/>
    <property type="evidence" value="ECO:0007669"/>
    <property type="project" value="TreeGrafter"/>
</dbReference>
<evidence type="ECO:0000256" key="1">
    <source>
        <dbReference type="ARBA" id="ARBA00022801"/>
    </source>
</evidence>
<evidence type="ECO:0000313" key="4">
    <source>
        <dbReference type="Proteomes" id="UP000744769"/>
    </source>
</evidence>
<dbReference type="GO" id="GO:0004081">
    <property type="term" value="F:bis(5'-nucleosyl)-tetraphosphatase (asymmetrical) activity"/>
    <property type="evidence" value="ECO:0007669"/>
    <property type="project" value="TreeGrafter"/>
</dbReference>
<sequence length="183" mass="20740">MRQVSIHRQIADLVRGLPADIHHHSAALDWLASTDDIWRREKPRTPDPHLVAYVVPVDRMTGRVLLADHRLSGLRLPPGGHVEPGEHPVDTVRRETVEELGVEARLDGDRPFFLTMTETVGDASTRHTDVSLWFSIALGENDPVTPDPREFDGVRWWSRAQLEAEPADRFDPWMREAVGRLGL</sequence>
<dbReference type="PROSITE" id="PS00893">
    <property type="entry name" value="NUDIX_BOX"/>
    <property type="match status" value="1"/>
</dbReference>
<dbReference type="AlphaFoldDB" id="A0A967B455"/>
<dbReference type="CDD" id="cd03674">
    <property type="entry name" value="NUDIX_Hydrolase"/>
    <property type="match status" value="1"/>
</dbReference>
<dbReference type="GO" id="GO:0006167">
    <property type="term" value="P:AMP biosynthetic process"/>
    <property type="evidence" value="ECO:0007669"/>
    <property type="project" value="TreeGrafter"/>
</dbReference>
<dbReference type="InterPro" id="IPR015797">
    <property type="entry name" value="NUDIX_hydrolase-like_dom_sf"/>
</dbReference>
<dbReference type="EMBL" id="JAAOIV010000012">
    <property type="protein sequence ID" value="NHN57020.1"/>
    <property type="molecule type" value="Genomic_DNA"/>
</dbReference>
<gene>
    <name evidence="3" type="ORF">G9U51_14715</name>
</gene>
<dbReference type="Proteomes" id="UP000744769">
    <property type="component" value="Unassembled WGS sequence"/>
</dbReference>
<dbReference type="Gene3D" id="3.90.79.10">
    <property type="entry name" value="Nucleoside Triphosphate Pyrophosphohydrolase"/>
    <property type="match status" value="1"/>
</dbReference>
<dbReference type="PROSITE" id="PS51462">
    <property type="entry name" value="NUDIX"/>
    <property type="match status" value="1"/>
</dbReference>
<keyword evidence="1 3" id="KW-0378">Hydrolase</keyword>
<dbReference type="PANTHER" id="PTHR21340:SF0">
    <property type="entry name" value="BIS(5'-NUCLEOSYL)-TETRAPHOSPHATASE [ASYMMETRICAL]"/>
    <property type="match status" value="1"/>
</dbReference>
<dbReference type="InterPro" id="IPR051325">
    <property type="entry name" value="Nudix_hydrolase_domain"/>
</dbReference>